<proteinExistence type="predicted"/>
<feature type="transmembrane region" description="Helical" evidence="1">
    <location>
        <begin position="21"/>
        <end position="40"/>
    </location>
</feature>
<dbReference type="Proteomes" id="UP001343600">
    <property type="component" value="Unassembled WGS sequence"/>
</dbReference>
<keyword evidence="1" id="KW-1133">Transmembrane helix</keyword>
<keyword evidence="1" id="KW-0472">Membrane</keyword>
<protein>
    <submittedName>
        <fullName evidence="2">Uncharacterized protein</fullName>
    </submittedName>
</protein>
<name>A0ABU7N521_PSEVI</name>
<keyword evidence="3" id="KW-1185">Reference proteome</keyword>
<keyword evidence="1" id="KW-0812">Transmembrane</keyword>
<reference evidence="2 3" key="1">
    <citation type="submission" date="2024-01" db="EMBL/GenBank/DDBJ databases">
        <title>Characterization of Pseudomonas viridiflava in Georgia, USA.</title>
        <authorList>
            <person name="Zhao M."/>
            <person name="Dutta B."/>
        </authorList>
    </citation>
    <scope>NUCLEOTIDE SEQUENCE [LARGE SCALE GENOMIC DNA]</scope>
    <source>
        <strain evidence="2 3">21GA0539</strain>
    </source>
</reference>
<accession>A0ABU7N521</accession>
<dbReference type="EMBL" id="JAZEIP010000009">
    <property type="protein sequence ID" value="MEE4040039.1"/>
    <property type="molecule type" value="Genomic_DNA"/>
</dbReference>
<evidence type="ECO:0000313" key="3">
    <source>
        <dbReference type="Proteomes" id="UP001343600"/>
    </source>
</evidence>
<evidence type="ECO:0000256" key="1">
    <source>
        <dbReference type="SAM" id="Phobius"/>
    </source>
</evidence>
<sequence length="55" mass="6697">MKIEKPAKQRSDVWKSKRKRVLFRCFFGLVKIIVQAFLIIDKIWPKIVDAYRELF</sequence>
<gene>
    <name evidence="2" type="ORF">V2I87_08035</name>
</gene>
<comment type="caution">
    <text evidence="2">The sequence shown here is derived from an EMBL/GenBank/DDBJ whole genome shotgun (WGS) entry which is preliminary data.</text>
</comment>
<evidence type="ECO:0000313" key="2">
    <source>
        <dbReference type="EMBL" id="MEE4040039.1"/>
    </source>
</evidence>
<dbReference type="RefSeq" id="WP_164919350.1">
    <property type="nucleotide sequence ID" value="NZ_JAZEIH010000005.1"/>
</dbReference>
<organism evidence="2 3">
    <name type="scientific">Pseudomonas viridiflava</name>
    <name type="common">Phytomonas viridiflava</name>
    <dbReference type="NCBI Taxonomy" id="33069"/>
    <lineage>
        <taxon>Bacteria</taxon>
        <taxon>Pseudomonadati</taxon>
        <taxon>Pseudomonadota</taxon>
        <taxon>Gammaproteobacteria</taxon>
        <taxon>Pseudomonadales</taxon>
        <taxon>Pseudomonadaceae</taxon>
        <taxon>Pseudomonas</taxon>
    </lineage>
</organism>